<gene>
    <name evidence="1" type="ORF">GCM10010324_19180</name>
</gene>
<evidence type="ECO:0000313" key="2">
    <source>
        <dbReference type="Proteomes" id="UP000659223"/>
    </source>
</evidence>
<dbReference type="Proteomes" id="UP000659223">
    <property type="component" value="Unassembled WGS sequence"/>
</dbReference>
<keyword evidence="2" id="KW-1185">Reference proteome</keyword>
<reference evidence="2" key="1">
    <citation type="journal article" date="2019" name="Int. J. Syst. Evol. Microbiol.">
        <title>The Global Catalogue of Microorganisms (GCM) 10K type strain sequencing project: providing services to taxonomists for standard genome sequencing and annotation.</title>
        <authorList>
            <consortium name="The Broad Institute Genomics Platform"/>
            <consortium name="The Broad Institute Genome Sequencing Center for Infectious Disease"/>
            <person name="Wu L."/>
            <person name="Ma J."/>
        </authorList>
    </citation>
    <scope>NUCLEOTIDE SEQUENCE [LARGE SCALE GENOMIC DNA]</scope>
    <source>
        <strain evidence="2">JCM 4586</strain>
    </source>
</reference>
<protein>
    <submittedName>
        <fullName evidence="1">Uncharacterized protein</fullName>
    </submittedName>
</protein>
<dbReference type="RefSeq" id="WP_190021207.1">
    <property type="nucleotide sequence ID" value="NZ_BMUT01000003.1"/>
</dbReference>
<organism evidence="1 2">
    <name type="scientific">Streptomyces hiroshimensis</name>
    <dbReference type="NCBI Taxonomy" id="66424"/>
    <lineage>
        <taxon>Bacteria</taxon>
        <taxon>Bacillati</taxon>
        <taxon>Actinomycetota</taxon>
        <taxon>Actinomycetes</taxon>
        <taxon>Kitasatosporales</taxon>
        <taxon>Streptomycetaceae</taxon>
        <taxon>Streptomyces</taxon>
    </lineage>
</organism>
<dbReference type="EMBL" id="BMUT01000003">
    <property type="protein sequence ID" value="GGX74004.1"/>
    <property type="molecule type" value="Genomic_DNA"/>
</dbReference>
<proteinExistence type="predicted"/>
<comment type="caution">
    <text evidence="1">The sequence shown here is derived from an EMBL/GenBank/DDBJ whole genome shotgun (WGS) entry which is preliminary data.</text>
</comment>
<sequence length="1199" mass="131024">MADRDDTHTLVVPVNVDALVVNEPVRVRGGKGFRRWQPNFNLLRHNLSPEPEPFANEHNLDADGDGVHVRWELPEALRQGAARKPGGRTEFPLVPNRWLVVRYVKDQQQHLAAWVVESDFLHDTEGTSPSVHPVRRGADPALTPYRATLITTRIGRATPLEGWREPSGDPARKELFLTAVGPGIMTFHVYQPYHENVFSLHDPLEGIDQASVDYQVVGWYSDPAQEELNRLLGAEGATVESVLAGLGWTVDSRPHDWKPGSTTYCGRVASVAWDRTATTPPDSDRPEKDKIKIAVGSSADEAHAALIAAARAALPAASGNGIGHADPALLHALGRGLADTLDGTDGTVRTAQALHKGWFEQVPGGYVWRLADTSGKGNTSGDPKSVTWSGVAPEQEQWLARLNNDQDAYDTAARELAALQQRLYGLWWMHGLPLIPPQYRREQFRAEIDPGNPDGLAAEVAGRQKALEGLRAKVPHGADGPELDRSIAAYLREHPLPTGYELRREALPPFWQVTDPTVVLSGANDHTPHTPLTGKDPLVCRMPGQISGGVEPGGKLPPALSGLAVGELPPIVTALLGEFVRLLDEKSLPAWRQPWKPLLYQWQVDHWQVPYGDLGRQNWEFDGSRYEWRRGDAVKNALQVTGRRFLVPLPQYTLGNGLDRHAADHPTAVPETFAAASDRVKDLDLLSQRLDGLTDAFARRDTAPNLSPPGEIGKLVGDAFRHLPDAGELPEPFKGWNPSGFTQIRAGQFAVKALSIVDEFGQTLDVVLQGDAGYVEPVVADSLHPGDKHVEEVLTGRFVQLPPRLLQAARLRFDFVDEREADKPVDLEANTTPVCAWIIPNYVDRSLLCYAPDGAPLGELRLKLREDASEGASPGRITTVVGWDPLPDSSVRTLEALRTARPQLYAFATRLTAGGTAAFADLMSTVDRALAGIDPGNPYGDEVLGALLGRPLALVRARLGFELDGPPVTDPGWQYALDWRALTEWRDRMGDGTSVPEEMAHLAYQWPVRLGNAGQKGDGLIGYFSEDDYTKFYAVAAPETAQPTGYVEEIAAKNWPRLAADSTHHTHLTLLLDPLATVHATTDVLPVTDLRLPERFTRTAMAAMKVALRLSPVLTTTRKMPTRPSGFVDALALPHPTSPQGTWDWAELVVPDTAAAGAGPAPEWAHQAIVQIDQKARLDEDGPVVRTGFLRLSDGFSDQ</sequence>
<accession>A0ABQ2Y8S7</accession>
<evidence type="ECO:0000313" key="1">
    <source>
        <dbReference type="EMBL" id="GGX74004.1"/>
    </source>
</evidence>
<name>A0ABQ2Y8S7_9ACTN</name>